<dbReference type="EMBL" id="JAATIQ010000029">
    <property type="protein sequence ID" value="KAF4397957.1"/>
    <property type="molecule type" value="Genomic_DNA"/>
</dbReference>
<keyword evidence="4 7" id="KW-1133">Transmembrane helix</keyword>
<dbReference type="Pfam" id="PF05212">
    <property type="entry name" value="DUF707"/>
    <property type="match status" value="1"/>
</dbReference>
<comment type="subcellular location">
    <subcellularLocation>
        <location evidence="7">Cell membrane</location>
        <topology evidence="7">Multi-pass membrane protein</topology>
    </subcellularLocation>
    <subcellularLocation>
        <location evidence="7">Cytoplasmic vesicle</location>
        <location evidence="7">Secretory vesicle membrane</location>
        <topology evidence="7">Multi-pass membrane protein</topology>
    </subcellularLocation>
</comment>
<feature type="compositionally biased region" description="Polar residues" evidence="9">
    <location>
        <begin position="413"/>
        <end position="425"/>
    </location>
</feature>
<proteinExistence type="inferred from homology"/>
<accession>A0A7J6HRQ4</accession>
<feature type="transmembrane region" description="Helical" evidence="7">
    <location>
        <begin position="517"/>
        <end position="542"/>
    </location>
</feature>
<evidence type="ECO:0000256" key="4">
    <source>
        <dbReference type="ARBA" id="ARBA00022989"/>
    </source>
</evidence>
<dbReference type="PANTHER" id="PTHR31210">
    <property type="entry name" value="OS06G0731900 PROTEIN"/>
    <property type="match status" value="1"/>
</dbReference>
<evidence type="ECO:0000256" key="2">
    <source>
        <dbReference type="ARBA" id="ARBA00010482"/>
    </source>
</evidence>
<evidence type="ECO:0000256" key="1">
    <source>
        <dbReference type="ARBA" id="ARBA00004003"/>
    </source>
</evidence>
<dbReference type="GO" id="GO:0015031">
    <property type="term" value="P:protein transport"/>
    <property type="evidence" value="ECO:0007669"/>
    <property type="project" value="InterPro"/>
</dbReference>
<evidence type="ECO:0000256" key="5">
    <source>
        <dbReference type="ARBA" id="ARBA00023136"/>
    </source>
</evidence>
<evidence type="ECO:0000256" key="6">
    <source>
        <dbReference type="ARBA" id="ARBA00023329"/>
    </source>
</evidence>
<dbReference type="Pfam" id="PF04144">
    <property type="entry name" value="SCAMP"/>
    <property type="match status" value="1"/>
</dbReference>
<keyword evidence="5 7" id="KW-0472">Membrane</keyword>
<evidence type="ECO:0000313" key="11">
    <source>
        <dbReference type="Proteomes" id="UP000583929"/>
    </source>
</evidence>
<feature type="region of interest" description="Disordered" evidence="9">
    <location>
        <begin position="410"/>
        <end position="430"/>
    </location>
</feature>
<comment type="caution">
    <text evidence="7">Lacks conserved residue(s) required for the propagation of feature annotation.</text>
</comment>
<comment type="similarity">
    <text evidence="2 7">Belongs to the SCAMP family.</text>
</comment>
<keyword evidence="7" id="KW-1003">Cell membrane</keyword>
<dbReference type="GO" id="GO:0030658">
    <property type="term" value="C:transport vesicle membrane"/>
    <property type="evidence" value="ECO:0007669"/>
    <property type="project" value="UniProtKB-SubCell"/>
</dbReference>
<dbReference type="InterPro" id="IPR007273">
    <property type="entry name" value="SCAMP"/>
</dbReference>
<feature type="transmembrane region" description="Helical" evidence="7">
    <location>
        <begin position="548"/>
        <end position="568"/>
    </location>
</feature>
<protein>
    <recommendedName>
        <fullName evidence="7">Secretory carrier-associated membrane protein</fullName>
        <shortName evidence="7">Secretory carrier membrane protein</shortName>
    </recommendedName>
</protein>
<feature type="transmembrane region" description="Helical" evidence="7">
    <location>
        <begin position="588"/>
        <end position="608"/>
    </location>
</feature>
<reference evidence="10 11" key="1">
    <citation type="journal article" date="2020" name="bioRxiv">
        <title>Sequence and annotation of 42 cannabis genomes reveals extensive copy number variation in cannabinoid synthesis and pathogen resistance genes.</title>
        <authorList>
            <person name="Mckernan K.J."/>
            <person name="Helbert Y."/>
            <person name="Kane L.T."/>
            <person name="Ebling H."/>
            <person name="Zhang L."/>
            <person name="Liu B."/>
            <person name="Eaton Z."/>
            <person name="Mclaughlin S."/>
            <person name="Kingan S."/>
            <person name="Baybayan P."/>
            <person name="Concepcion G."/>
            <person name="Jordan M."/>
            <person name="Riva A."/>
            <person name="Barbazuk W."/>
            <person name="Harkins T."/>
        </authorList>
    </citation>
    <scope>NUCLEOTIDE SEQUENCE [LARGE SCALE GENOMIC DNA]</scope>
    <source>
        <strain evidence="11">cv. Jamaican Lion 4</strain>
        <tissue evidence="10">Leaf</tissue>
    </source>
</reference>
<name>A0A7J6HRQ4_CANSA</name>
<evidence type="ECO:0000256" key="9">
    <source>
        <dbReference type="SAM" id="MobiDB-lite"/>
    </source>
</evidence>
<evidence type="ECO:0000256" key="3">
    <source>
        <dbReference type="ARBA" id="ARBA00022692"/>
    </source>
</evidence>
<feature type="transmembrane region" description="Helical" evidence="7">
    <location>
        <begin position="628"/>
        <end position="652"/>
    </location>
</feature>
<feature type="coiled-coil region" evidence="8">
    <location>
        <begin position="450"/>
        <end position="480"/>
    </location>
</feature>
<keyword evidence="7" id="KW-0813">Transport</keyword>
<comment type="caution">
    <text evidence="10">The sequence shown here is derived from an EMBL/GenBank/DDBJ whole genome shotgun (WGS) entry which is preliminary data.</text>
</comment>
<keyword evidence="6 7" id="KW-0968">Cytoplasmic vesicle</keyword>
<keyword evidence="3 7" id="KW-0812">Transmembrane</keyword>
<keyword evidence="8" id="KW-0175">Coiled coil</keyword>
<dbReference type="GO" id="GO:0005886">
    <property type="term" value="C:plasma membrane"/>
    <property type="evidence" value="ECO:0007669"/>
    <property type="project" value="UniProtKB-SubCell"/>
</dbReference>
<evidence type="ECO:0000256" key="7">
    <source>
        <dbReference type="RuleBase" id="RU363122"/>
    </source>
</evidence>
<evidence type="ECO:0000313" key="10">
    <source>
        <dbReference type="EMBL" id="KAF4397957.1"/>
    </source>
</evidence>
<organism evidence="10 11">
    <name type="scientific">Cannabis sativa</name>
    <name type="common">Hemp</name>
    <name type="synonym">Marijuana</name>
    <dbReference type="NCBI Taxonomy" id="3483"/>
    <lineage>
        <taxon>Eukaryota</taxon>
        <taxon>Viridiplantae</taxon>
        <taxon>Streptophyta</taxon>
        <taxon>Embryophyta</taxon>
        <taxon>Tracheophyta</taxon>
        <taxon>Spermatophyta</taxon>
        <taxon>Magnoliopsida</taxon>
        <taxon>eudicotyledons</taxon>
        <taxon>Gunneridae</taxon>
        <taxon>Pentapetalae</taxon>
        <taxon>rosids</taxon>
        <taxon>fabids</taxon>
        <taxon>Rosales</taxon>
        <taxon>Cannabaceae</taxon>
        <taxon>Cannabis</taxon>
    </lineage>
</organism>
<dbReference type="InterPro" id="IPR007877">
    <property type="entry name" value="DUF707"/>
</dbReference>
<dbReference type="Proteomes" id="UP000583929">
    <property type="component" value="Unassembled WGS sequence"/>
</dbReference>
<feature type="transmembrane region" description="Helical" evidence="7">
    <location>
        <begin position="48"/>
        <end position="66"/>
    </location>
</feature>
<keyword evidence="11" id="KW-1185">Reference proteome</keyword>
<sequence length="681" mass="78073">MQTQNLDFSTLDLTHLFSFVSLEILPTPSSLSACYENKGRCGFKMKQLPFMGIVCTVMLFIVYRTTNYQHKHTEMETKMHPFDSEFRVASRELSGLPRGIIQARSDLELRPLWLRSSSRSKIHVLLLIVNNYSRRNLLAVPVGIEQKLNVDDMVQKFLPENFTIILFHYDGNVDGWLDLEWSNEAIHIVAQNQTKWWFAKRFLHPDVVSIYDYVFLWDEDLGVENFDPGRYIKIVRREGLEISQPALDPNSTEIHHRITIRARTKKFHRRVYDLRGSTKCSDSSEGPPCTGFVEGMAPVFSRSAWRCTWHLIQNDLVHGWGMDMKLGYCAQGDRTRRVGVVDSEYIVHKGIQSLGGGGAISSVKKASNSEVVTKRHVGGAGDMRTEIRRQSTWELQIFKERWNRAVEEDKNWNPGTAATANNSRLSPLPPEPVDFNYGRGSTVDIPMDSTKDLRKKEKELQAKETELRRREQDLRRREEAAARAGIVIEEKNWPPFFPIIHHDIGNEIPIHLQKMQYLAFSTWLGLTVCLVWNIVAVTTAWIKGEGVKIWFLALIYFISGVPGSYVLWYRPLYRAFRTESAFKFGWFFLFYLLHIGFCIFSAVAPPIVFKGKSLTGILPAIDLIGGNALVGIFYFIGFGLFCLESLVSVWVIQQVYMYFRGSGKAAEMKREAAREAMRAAL</sequence>
<gene>
    <name evidence="10" type="ORF">G4B88_019678</name>
</gene>
<dbReference type="AlphaFoldDB" id="A0A7J6HRQ4"/>
<evidence type="ECO:0000256" key="8">
    <source>
        <dbReference type="SAM" id="Coils"/>
    </source>
</evidence>
<dbReference type="PANTHER" id="PTHR31210:SF47">
    <property type="entry name" value="OS07G0564800 PROTEIN"/>
    <property type="match status" value="1"/>
</dbReference>
<comment type="function">
    <text evidence="1 7">Probably involved in membrane trafficking.</text>
</comment>